<dbReference type="InterPro" id="IPR002347">
    <property type="entry name" value="SDR_fam"/>
</dbReference>
<evidence type="ECO:0000256" key="2">
    <source>
        <dbReference type="ARBA" id="ARBA00023002"/>
    </source>
</evidence>
<evidence type="ECO:0000256" key="1">
    <source>
        <dbReference type="ARBA" id="ARBA00006484"/>
    </source>
</evidence>
<dbReference type="InterPro" id="IPR036291">
    <property type="entry name" value="NAD(P)-bd_dom_sf"/>
</dbReference>
<protein>
    <submittedName>
        <fullName evidence="3">SDR family NAD(P)-dependent oxidoreductase</fullName>
    </submittedName>
</protein>
<accession>A0ABW7VYK9</accession>
<comment type="similarity">
    <text evidence="1">Belongs to the short-chain dehydrogenases/reductases (SDR) family.</text>
</comment>
<proteinExistence type="inferred from homology"/>
<comment type="caution">
    <text evidence="3">The sequence shown here is derived from an EMBL/GenBank/DDBJ whole genome shotgun (WGS) entry which is preliminary data.</text>
</comment>
<gene>
    <name evidence="3" type="ORF">ACH49Z_14490</name>
</gene>
<dbReference type="EMBL" id="JBIRYL010000002">
    <property type="protein sequence ID" value="MFI2231050.1"/>
    <property type="molecule type" value="Genomic_DNA"/>
</dbReference>
<sequence length="334" mass="35268">MWSVADIPDQRGRRVLVTGATSGLGRYAALLLARAGAAVTLAGRDEQRLAATAAEFAADSGVRTAAGTVETLLVDLSALDSVRRAGDEFQDRHGRLDVLLNAAGMQSFRYARSADGIEQHLATNYVGTFAFTGALLPVLAATPGARITTVTSMVYKWGDPGDLAAWFDAAPEPGPGNAPSRRFRHRFAYSKLAYSNSKLAVTLFAVELDRRLRAAGLSASATVAHPGTTFTGLLREWPAPVARLYMGTARLARAAHPIEQGVLPLLRAATAPEADSSMIHAPAGPIREQAGPPATFPFAGNIAEAIAEGAAQRLWELTEDRIGYAVPIPSSLGR</sequence>
<dbReference type="RefSeq" id="WP_397062360.1">
    <property type="nucleotide sequence ID" value="NZ_JBIRYL010000002.1"/>
</dbReference>
<dbReference type="SUPFAM" id="SSF51735">
    <property type="entry name" value="NAD(P)-binding Rossmann-fold domains"/>
    <property type="match status" value="1"/>
</dbReference>
<organism evidence="3 4">
    <name type="scientific">Nocardia testacea</name>
    <dbReference type="NCBI Taxonomy" id="248551"/>
    <lineage>
        <taxon>Bacteria</taxon>
        <taxon>Bacillati</taxon>
        <taxon>Actinomycetota</taxon>
        <taxon>Actinomycetes</taxon>
        <taxon>Mycobacteriales</taxon>
        <taxon>Nocardiaceae</taxon>
        <taxon>Nocardia</taxon>
    </lineage>
</organism>
<evidence type="ECO:0000313" key="4">
    <source>
        <dbReference type="Proteomes" id="UP001611494"/>
    </source>
</evidence>
<dbReference type="Gene3D" id="3.40.50.720">
    <property type="entry name" value="NAD(P)-binding Rossmann-like Domain"/>
    <property type="match status" value="1"/>
</dbReference>
<evidence type="ECO:0000313" key="3">
    <source>
        <dbReference type="EMBL" id="MFI2231050.1"/>
    </source>
</evidence>
<dbReference type="PANTHER" id="PTHR24320">
    <property type="entry name" value="RETINOL DEHYDROGENASE"/>
    <property type="match status" value="1"/>
</dbReference>
<keyword evidence="4" id="KW-1185">Reference proteome</keyword>
<reference evidence="3 4" key="1">
    <citation type="submission" date="2024-10" db="EMBL/GenBank/DDBJ databases">
        <title>The Natural Products Discovery Center: Release of the First 8490 Sequenced Strains for Exploring Actinobacteria Biosynthetic Diversity.</title>
        <authorList>
            <person name="Kalkreuter E."/>
            <person name="Kautsar S.A."/>
            <person name="Yang D."/>
            <person name="Bader C.D."/>
            <person name="Teijaro C.N."/>
            <person name="Fluegel L."/>
            <person name="Davis C.M."/>
            <person name="Simpson J.R."/>
            <person name="Lauterbach L."/>
            <person name="Steele A.D."/>
            <person name="Gui C."/>
            <person name="Meng S."/>
            <person name="Li G."/>
            <person name="Viehrig K."/>
            <person name="Ye F."/>
            <person name="Su P."/>
            <person name="Kiefer A.F."/>
            <person name="Nichols A."/>
            <person name="Cepeda A.J."/>
            <person name="Yan W."/>
            <person name="Fan B."/>
            <person name="Jiang Y."/>
            <person name="Adhikari A."/>
            <person name="Zheng C.-J."/>
            <person name="Schuster L."/>
            <person name="Cowan T.M."/>
            <person name="Smanski M.J."/>
            <person name="Chevrette M.G."/>
            <person name="De Carvalho L.P.S."/>
            <person name="Shen B."/>
        </authorList>
    </citation>
    <scope>NUCLEOTIDE SEQUENCE [LARGE SCALE GENOMIC DNA]</scope>
    <source>
        <strain evidence="3 4">NPDC019377</strain>
    </source>
</reference>
<dbReference type="PRINTS" id="PR00081">
    <property type="entry name" value="GDHRDH"/>
</dbReference>
<dbReference type="Proteomes" id="UP001611494">
    <property type="component" value="Unassembled WGS sequence"/>
</dbReference>
<keyword evidence="2" id="KW-0560">Oxidoreductase</keyword>
<dbReference type="PANTHER" id="PTHR24320:SF148">
    <property type="entry name" value="NAD(P)-BINDING ROSSMANN-FOLD SUPERFAMILY PROTEIN"/>
    <property type="match status" value="1"/>
</dbReference>
<name>A0ABW7VYK9_9NOCA</name>
<dbReference type="Pfam" id="PF00106">
    <property type="entry name" value="adh_short"/>
    <property type="match status" value="1"/>
</dbReference>